<feature type="domain" description="Sushi" evidence="9">
    <location>
        <begin position="782"/>
        <end position="843"/>
    </location>
</feature>
<evidence type="ECO:0000256" key="6">
    <source>
        <dbReference type="PROSITE-ProRule" id="PRU00302"/>
    </source>
</evidence>
<feature type="domain" description="Sushi" evidence="9">
    <location>
        <begin position="957"/>
        <end position="1017"/>
    </location>
</feature>
<keyword evidence="2 8" id="KW-0732">Signal</keyword>
<feature type="domain" description="Sushi" evidence="9">
    <location>
        <begin position="219"/>
        <end position="281"/>
    </location>
</feature>
<dbReference type="STRING" id="7574.A0A1S3J4H9"/>
<feature type="region of interest" description="Disordered" evidence="7">
    <location>
        <begin position="29"/>
        <end position="48"/>
    </location>
</feature>
<feature type="domain" description="Sushi" evidence="9">
    <location>
        <begin position="1082"/>
        <end position="1146"/>
    </location>
</feature>
<dbReference type="KEGG" id="lak:106170099"/>
<keyword evidence="10" id="KW-1185">Reference proteome</keyword>
<feature type="domain" description="Sushi" evidence="9">
    <location>
        <begin position="1205"/>
        <end position="1267"/>
    </location>
</feature>
<evidence type="ECO:0000256" key="5">
    <source>
        <dbReference type="ARBA" id="ARBA00023180"/>
    </source>
</evidence>
<keyword evidence="5" id="KW-0325">Glycoprotein</keyword>
<feature type="chain" id="PRO_5014545879" evidence="8">
    <location>
        <begin position="24"/>
        <end position="1314"/>
    </location>
</feature>
<dbReference type="OrthoDB" id="6158054at2759"/>
<dbReference type="PANTHER" id="PTHR46393">
    <property type="entry name" value="SUSHI DOMAIN-CONTAINING PROTEIN"/>
    <property type="match status" value="1"/>
</dbReference>
<sequence>MGGLVRTALYACGVLLLVNFASCRKTKGSKSTIAPYKPTTKGTKGTPAEKTLSAKWSTVTCHQVSGTCSSSCGRGKVELHGIGGCITGVCCVDKDEGPCKGYCGGNCLSSKYVDKYCTQKGYVALNESVCVDSSKTCCVPSSTKAECSNKDHCGPPPVVANAETSSTLSSAHGSVLRYQCKSGFADKAESSRFYRYKHRGAYYCRDGAWISYMPINCQQICQKPPTLANAVVSGAPLSAANIFQDDTVTYSCKTGYAQNGGSAIRTCTNGAWKGSDIVCLRPCGPPPVVANAETSSTLSSAHGSVLRYQCKSGFVDKAEPSRYYRYRGAYYCRDGAWIGYMPINCQQICQKPPTVANAVVSGAPLTAANIFQDDTVTYSCKTGYAQNGGSAIRTCTNGAWKGSDIVCLQICQKPPTVANAVVSGTPLTAANIFQDDTVTYSCKTGYAPNGGSAVRTCTNGAWEGKDIVCQRICQKPPTVANAVVSGAPLTAANIFQDDTVTYTCKTGYAQNGGSAVRTCTNGAWKGSDIVCQQICQKPPTVANAIVSGAPLSAANIFQDDTVTYSCKTGYAPKGGSAVRTCTNGAWKGSDIVCQQICQKPPTVANAVVSGAPLTAANIFQHDKVTYWCKTGYAQNGGSAVRTCSNGAWKGSDIVCQQICQKPPTVANAVVSGAPLSAANIFQDDTLTYSCKTGYAQNGGSAVRTCTNGAWKGKDIVCQQICQKPPTVANAVVSGAPLSAANIFQDDTVTYSCKTGYAQNGGSAVRTCTNGAWKGKDIVCQQICQKPPTVANSVVSGAPLSAAYIFQDDTVTYSCKTGYAQNGGSAIRTCTNGAWKGTDIVCLQTCSDPRKLSKLRFLTKSTLFKEGDTVKYMCEYQPGTTAMLLCSDGAWVHSGTKCSERCPEPPTFIHATLVNNKTYVEGDQAVYVCNKGYINKDGLRTLTCVSEKWDGKGIKCTKICPQPPLYQFAQMVENASAIYSSGDSVNYKCSKGYEPSNPINVMCTDGFWVNPSNKTCKRACPTPPSIPDTTISPQIGKSVPTEGDAFTYSCASGFVSTGSEQTHVKTCRDGKWTQGSIQFQCKRTCPSPPKFNNTNLLSSPSATYVEGKTVTYRCQKGHQHSKDPAEIHLMTCSDSGVWKGSTFICKRTCTPPPSVQNTNVVMPVLPIVEGSSAYYICKGNSVQAGGSSIKTCVGGSWEGVDIICEKFCSGLPYAENADTLIDHFPDGKLKEGARIIHRCKIGYIKAEGDDTRTCTNGTWSGKTFKCEMITTRVTSPKPVSTAQMKTTTTPKTVETTDTGSGAIANDALVEEYLLG</sequence>
<dbReference type="InterPro" id="IPR035976">
    <property type="entry name" value="Sushi/SCR/CCP_sf"/>
</dbReference>
<organism evidence="10 11">
    <name type="scientific">Lingula anatina</name>
    <name type="common">Brachiopod</name>
    <name type="synonym">Lingula unguis</name>
    <dbReference type="NCBI Taxonomy" id="7574"/>
    <lineage>
        <taxon>Eukaryota</taxon>
        <taxon>Metazoa</taxon>
        <taxon>Spiralia</taxon>
        <taxon>Lophotrochozoa</taxon>
        <taxon>Brachiopoda</taxon>
        <taxon>Linguliformea</taxon>
        <taxon>Lingulata</taxon>
        <taxon>Lingulida</taxon>
        <taxon>Linguloidea</taxon>
        <taxon>Lingulidae</taxon>
        <taxon>Lingula</taxon>
    </lineage>
</organism>
<feature type="domain" description="Sushi" evidence="9">
    <location>
        <begin position="471"/>
        <end position="533"/>
    </location>
</feature>
<evidence type="ECO:0000256" key="4">
    <source>
        <dbReference type="ARBA" id="ARBA00023157"/>
    </source>
</evidence>
<evidence type="ECO:0000313" key="12">
    <source>
        <dbReference type="RefSeq" id="XP_013405291.1"/>
    </source>
</evidence>
<evidence type="ECO:0000256" key="2">
    <source>
        <dbReference type="ARBA" id="ARBA00022729"/>
    </source>
</evidence>
<dbReference type="RefSeq" id="XP_013405291.1">
    <property type="nucleotide sequence ID" value="XM_013549837.1"/>
</dbReference>
<feature type="domain" description="Sushi" evidence="9">
    <location>
        <begin position="347"/>
        <end position="409"/>
    </location>
</feature>
<keyword evidence="4 6" id="KW-1015">Disulfide bond</keyword>
<proteinExistence type="predicted"/>
<dbReference type="CDD" id="cd00033">
    <property type="entry name" value="CCP"/>
    <property type="match status" value="13"/>
</dbReference>
<name>A0A1S3J4H9_LINAN</name>
<evidence type="ECO:0000256" key="1">
    <source>
        <dbReference type="ARBA" id="ARBA00022659"/>
    </source>
</evidence>
<feature type="disulfide bond" evidence="6">
    <location>
        <begin position="814"/>
        <end position="841"/>
    </location>
</feature>
<feature type="disulfide bond" evidence="6">
    <location>
        <begin position="504"/>
        <end position="531"/>
    </location>
</feature>
<accession>A0A1S3J4H9</accession>
<feature type="region of interest" description="Disordered" evidence="7">
    <location>
        <begin position="1276"/>
        <end position="1298"/>
    </location>
</feature>
<feature type="compositionally biased region" description="Low complexity" evidence="7">
    <location>
        <begin position="37"/>
        <end position="46"/>
    </location>
</feature>
<dbReference type="RefSeq" id="XP_013405290.1">
    <property type="nucleotide sequence ID" value="XM_013549836.1"/>
</dbReference>
<comment type="caution">
    <text evidence="6">Lacks conserved residue(s) required for the propagation of feature annotation.</text>
</comment>
<dbReference type="GeneID" id="106170099"/>
<evidence type="ECO:0000256" key="7">
    <source>
        <dbReference type="SAM" id="MobiDB-lite"/>
    </source>
</evidence>
<evidence type="ECO:0000256" key="8">
    <source>
        <dbReference type="SAM" id="SignalP"/>
    </source>
</evidence>
<feature type="disulfide bond" evidence="6">
    <location>
        <begin position="988"/>
        <end position="1015"/>
    </location>
</feature>
<feature type="disulfide bond" evidence="6">
    <location>
        <begin position="752"/>
        <end position="779"/>
    </location>
</feature>
<dbReference type="PANTHER" id="PTHR46393:SF7">
    <property type="entry name" value="COMPLEMENT C2"/>
    <property type="match status" value="1"/>
</dbReference>
<dbReference type="InterPro" id="IPR000436">
    <property type="entry name" value="Sushi_SCR_CCP_dom"/>
</dbReference>
<feature type="disulfide bond" evidence="6">
    <location>
        <begin position="252"/>
        <end position="279"/>
    </location>
</feature>
<feature type="disulfide bond" evidence="6">
    <location>
        <begin position="959"/>
        <end position="1002"/>
    </location>
</feature>
<feature type="disulfide bond" evidence="6">
    <location>
        <begin position="1238"/>
        <end position="1265"/>
    </location>
</feature>
<gene>
    <name evidence="11 12" type="primary">LOC106170099</name>
</gene>
<dbReference type="Gene3D" id="2.10.70.10">
    <property type="entry name" value="Complement Module, domain 1"/>
    <property type="match status" value="16"/>
</dbReference>
<dbReference type="Proteomes" id="UP000085678">
    <property type="component" value="Unplaced"/>
</dbReference>
<evidence type="ECO:0000256" key="3">
    <source>
        <dbReference type="ARBA" id="ARBA00022737"/>
    </source>
</evidence>
<keyword evidence="1 6" id="KW-0768">Sushi</keyword>
<feature type="disulfide bond" evidence="6">
    <location>
        <begin position="628"/>
        <end position="655"/>
    </location>
</feature>
<dbReference type="SUPFAM" id="SSF57535">
    <property type="entry name" value="Complement control module/SCR domain"/>
    <property type="match status" value="17"/>
</dbReference>
<keyword evidence="3" id="KW-0677">Repeat</keyword>
<feature type="domain" description="Sushi" evidence="9">
    <location>
        <begin position="595"/>
        <end position="657"/>
    </location>
</feature>
<dbReference type="SMART" id="SM00032">
    <property type="entry name" value="CCP"/>
    <property type="match status" value="18"/>
</dbReference>
<dbReference type="Pfam" id="PF00084">
    <property type="entry name" value="Sushi"/>
    <property type="match status" value="14"/>
</dbReference>
<protein>
    <submittedName>
        <fullName evidence="11 12">Sushi, von Willebrand factor type A, EGF and pentraxin domain-containing protein 1 isoform X1</fullName>
    </submittedName>
</protein>
<reference evidence="11 12" key="1">
    <citation type="submission" date="2025-04" db="UniProtKB">
        <authorList>
            <consortium name="RefSeq"/>
        </authorList>
    </citation>
    <scope>IDENTIFICATION</scope>
    <source>
        <tissue evidence="11 12">Gonads</tissue>
    </source>
</reference>
<feature type="compositionally biased region" description="Low complexity" evidence="7">
    <location>
        <begin position="1280"/>
        <end position="1297"/>
    </location>
</feature>
<feature type="domain" description="Sushi" evidence="9">
    <location>
        <begin position="719"/>
        <end position="781"/>
    </location>
</feature>
<evidence type="ECO:0000259" key="9">
    <source>
        <dbReference type="PROSITE" id="PS50923"/>
    </source>
</evidence>
<dbReference type="PROSITE" id="PS50923">
    <property type="entry name" value="SUSHI"/>
    <property type="match status" value="9"/>
</dbReference>
<evidence type="ECO:0000313" key="10">
    <source>
        <dbReference type="Proteomes" id="UP000085678"/>
    </source>
</evidence>
<feature type="signal peptide" evidence="8">
    <location>
        <begin position="1"/>
        <end position="23"/>
    </location>
</feature>
<evidence type="ECO:0000313" key="11">
    <source>
        <dbReference type="RefSeq" id="XP_013405290.1"/>
    </source>
</evidence>
<feature type="disulfide bond" evidence="6">
    <location>
        <begin position="380"/>
        <end position="407"/>
    </location>
</feature>